<dbReference type="Proteomes" id="UP001597374">
    <property type="component" value="Unassembled WGS sequence"/>
</dbReference>
<organism evidence="1 2">
    <name type="scientific">Pontibacter ruber</name>
    <dbReference type="NCBI Taxonomy" id="1343895"/>
    <lineage>
        <taxon>Bacteria</taxon>
        <taxon>Pseudomonadati</taxon>
        <taxon>Bacteroidota</taxon>
        <taxon>Cytophagia</taxon>
        <taxon>Cytophagales</taxon>
        <taxon>Hymenobacteraceae</taxon>
        <taxon>Pontibacter</taxon>
    </lineage>
</organism>
<proteinExistence type="predicted"/>
<keyword evidence="2" id="KW-1185">Reference proteome</keyword>
<reference evidence="2" key="1">
    <citation type="journal article" date="2019" name="Int. J. Syst. Evol. Microbiol.">
        <title>The Global Catalogue of Microorganisms (GCM) 10K type strain sequencing project: providing services to taxonomists for standard genome sequencing and annotation.</title>
        <authorList>
            <consortium name="The Broad Institute Genomics Platform"/>
            <consortium name="The Broad Institute Genome Sequencing Center for Infectious Disease"/>
            <person name="Wu L."/>
            <person name="Ma J."/>
        </authorList>
    </citation>
    <scope>NUCLEOTIDE SEQUENCE [LARGE SCALE GENOMIC DNA]</scope>
    <source>
        <strain evidence="2">CGMCC 4.1782</strain>
    </source>
</reference>
<name>A0ABW5CU92_9BACT</name>
<protein>
    <submittedName>
        <fullName evidence="1">Uncharacterized protein</fullName>
    </submittedName>
</protein>
<evidence type="ECO:0000313" key="1">
    <source>
        <dbReference type="EMBL" id="MFD2245589.1"/>
    </source>
</evidence>
<sequence>MASKAIKEAIDSTYYFQLEEAYQKKDTVLLSKFFESWKESSKSLSTQNEDSITKALNGIYTQIYHPFNLEKYGWLPRPHYSKYRYAILPTEIKYKIVDSVYNLDSFYNLELNTLSPFIPHPELGKASALYDIKPFKRAMELFLMSDSYEKISFLDQFVNMPISMDWKEYRTSPEVLGVLINKKRDRAVADLRLISTGVRIRLALKDNEWRVSQIEQLWEE</sequence>
<dbReference type="RefSeq" id="WP_250428887.1">
    <property type="nucleotide sequence ID" value="NZ_JALPRR010000002.1"/>
</dbReference>
<evidence type="ECO:0000313" key="2">
    <source>
        <dbReference type="Proteomes" id="UP001597374"/>
    </source>
</evidence>
<accession>A0ABW5CU92</accession>
<dbReference type="EMBL" id="JBHUIM010000001">
    <property type="protein sequence ID" value="MFD2245589.1"/>
    <property type="molecule type" value="Genomic_DNA"/>
</dbReference>
<comment type="caution">
    <text evidence="1">The sequence shown here is derived from an EMBL/GenBank/DDBJ whole genome shotgun (WGS) entry which is preliminary data.</text>
</comment>
<gene>
    <name evidence="1" type="ORF">ACFSKP_04935</name>
</gene>